<dbReference type="AlphaFoldDB" id="X0X7P8"/>
<evidence type="ECO:0000256" key="6">
    <source>
        <dbReference type="ARBA" id="ARBA00023027"/>
    </source>
</evidence>
<dbReference type="GO" id="GO:0008654">
    <property type="term" value="P:phospholipid biosynthetic process"/>
    <property type="evidence" value="ECO:0007669"/>
    <property type="project" value="UniProtKB-KW"/>
</dbReference>
<evidence type="ECO:0000256" key="4">
    <source>
        <dbReference type="ARBA" id="ARBA00022857"/>
    </source>
</evidence>
<evidence type="ECO:0000256" key="8">
    <source>
        <dbReference type="ARBA" id="ARBA00023209"/>
    </source>
</evidence>
<organism evidence="10">
    <name type="scientific">marine sediment metagenome</name>
    <dbReference type="NCBI Taxonomy" id="412755"/>
    <lineage>
        <taxon>unclassified sequences</taxon>
        <taxon>metagenomes</taxon>
        <taxon>ecological metagenomes</taxon>
    </lineage>
</organism>
<evidence type="ECO:0000256" key="7">
    <source>
        <dbReference type="ARBA" id="ARBA00023098"/>
    </source>
</evidence>
<keyword evidence="4" id="KW-0521">NADP</keyword>
<accession>X0X7P8</accession>
<keyword evidence="7" id="KW-0443">Lipid metabolism</keyword>
<dbReference type="SUPFAM" id="SSF56796">
    <property type="entry name" value="Dehydroquinate synthase-like"/>
    <property type="match status" value="1"/>
</dbReference>
<keyword evidence="6" id="KW-0520">NAD</keyword>
<keyword evidence="8" id="KW-0594">Phospholipid biosynthesis</keyword>
<keyword evidence="2" id="KW-0444">Lipid biosynthesis</keyword>
<dbReference type="GO" id="GO:0046872">
    <property type="term" value="F:metal ion binding"/>
    <property type="evidence" value="ECO:0007669"/>
    <property type="project" value="UniProtKB-KW"/>
</dbReference>
<evidence type="ECO:0008006" key="11">
    <source>
        <dbReference type="Google" id="ProtNLM"/>
    </source>
</evidence>
<reference evidence="10" key="1">
    <citation type="journal article" date="2014" name="Front. Microbiol.">
        <title>High frequency of phylogenetically diverse reductive dehalogenase-homologous genes in deep subseafloor sedimentary metagenomes.</title>
        <authorList>
            <person name="Kawai M."/>
            <person name="Futagami T."/>
            <person name="Toyoda A."/>
            <person name="Takaki Y."/>
            <person name="Nishi S."/>
            <person name="Hori S."/>
            <person name="Arai W."/>
            <person name="Tsubouchi T."/>
            <person name="Morono Y."/>
            <person name="Uchiyama I."/>
            <person name="Ito T."/>
            <person name="Fujiyama A."/>
            <person name="Inagaki F."/>
            <person name="Takami H."/>
        </authorList>
    </citation>
    <scope>NUCLEOTIDE SEQUENCE</scope>
    <source>
        <strain evidence="10">Expedition CK06-06</strain>
    </source>
</reference>
<evidence type="ECO:0000256" key="1">
    <source>
        <dbReference type="ARBA" id="ARBA00022490"/>
    </source>
</evidence>
<keyword evidence="3" id="KW-0479">Metal-binding</keyword>
<evidence type="ECO:0000256" key="5">
    <source>
        <dbReference type="ARBA" id="ARBA00023002"/>
    </source>
</evidence>
<keyword evidence="9" id="KW-1208">Phospholipid metabolism</keyword>
<dbReference type="PANTHER" id="PTHR43616">
    <property type="entry name" value="GLYCEROL DEHYDROGENASE"/>
    <property type="match status" value="1"/>
</dbReference>
<sequence length="250" mass="27018">MPLADIALAVGTGVVNDLTKWSAFDKDIPYAVLATAATMNGFTAANVAPTIKGIKTLIRARAPLAVFGIPSIIVEAPFELTAAGLGDTIAKPVSTADWKFNHLFCGESFCRYCSEIINSLEPYYLDRPEDISNRRPAAIEALFNALLYSGIAMTVIGTSAPASGGEHLFSHTLDMMSSIDGALHDLHGRQVGLGTIFASALYDHIFKTEKPICHPFPCDIDSMFWGPLAGNVRQEYEQKIPILQAICEKL</sequence>
<feature type="non-terminal residue" evidence="10">
    <location>
        <position position="250"/>
    </location>
</feature>
<gene>
    <name evidence="10" type="ORF">S01H1_65714</name>
</gene>
<dbReference type="PANTHER" id="PTHR43616:SF5">
    <property type="entry name" value="GLYCEROL DEHYDROGENASE 1"/>
    <property type="match status" value="1"/>
</dbReference>
<evidence type="ECO:0000256" key="2">
    <source>
        <dbReference type="ARBA" id="ARBA00022516"/>
    </source>
</evidence>
<evidence type="ECO:0000256" key="3">
    <source>
        <dbReference type="ARBA" id="ARBA00022723"/>
    </source>
</evidence>
<dbReference type="EMBL" id="BARS01043402">
    <property type="protein sequence ID" value="GAG39264.1"/>
    <property type="molecule type" value="Genomic_DNA"/>
</dbReference>
<dbReference type="Pfam" id="PF13685">
    <property type="entry name" value="Fe-ADH_2"/>
    <property type="match status" value="1"/>
</dbReference>
<comment type="caution">
    <text evidence="10">The sequence shown here is derived from an EMBL/GenBank/DDBJ whole genome shotgun (WGS) entry which is preliminary data.</text>
</comment>
<keyword evidence="5" id="KW-0560">Oxidoreductase</keyword>
<dbReference type="GO" id="GO:0016614">
    <property type="term" value="F:oxidoreductase activity, acting on CH-OH group of donors"/>
    <property type="evidence" value="ECO:0007669"/>
    <property type="project" value="InterPro"/>
</dbReference>
<dbReference type="Gene3D" id="1.20.1090.10">
    <property type="entry name" value="Dehydroquinate synthase-like - alpha domain"/>
    <property type="match status" value="1"/>
</dbReference>
<keyword evidence="1" id="KW-0963">Cytoplasm</keyword>
<dbReference type="InterPro" id="IPR032837">
    <property type="entry name" value="G1PDH"/>
</dbReference>
<evidence type="ECO:0000256" key="9">
    <source>
        <dbReference type="ARBA" id="ARBA00023264"/>
    </source>
</evidence>
<dbReference type="InterPro" id="IPR016205">
    <property type="entry name" value="Glycerol_DH"/>
</dbReference>
<protein>
    <recommendedName>
        <fullName evidence="11">Alcohol dehydrogenase iron-type/glycerol dehydrogenase GldA domain-containing protein</fullName>
    </recommendedName>
</protein>
<name>X0X7P8_9ZZZZ</name>
<proteinExistence type="predicted"/>
<dbReference type="Gene3D" id="3.40.50.1970">
    <property type="match status" value="1"/>
</dbReference>
<evidence type="ECO:0000313" key="10">
    <source>
        <dbReference type="EMBL" id="GAG39264.1"/>
    </source>
</evidence>